<dbReference type="STRING" id="369401.SAMN05428642_102608"/>
<dbReference type="NCBIfam" id="NF033487">
    <property type="entry name" value="Lacal_2735_fam"/>
    <property type="match status" value="1"/>
</dbReference>
<organism evidence="1 2">
    <name type="scientific">Flaviramulus basaltis</name>
    <dbReference type="NCBI Taxonomy" id="369401"/>
    <lineage>
        <taxon>Bacteria</taxon>
        <taxon>Pseudomonadati</taxon>
        <taxon>Bacteroidota</taxon>
        <taxon>Flavobacteriia</taxon>
        <taxon>Flavobacteriales</taxon>
        <taxon>Flavobacteriaceae</taxon>
        <taxon>Flaviramulus</taxon>
    </lineage>
</organism>
<dbReference type="AlphaFoldDB" id="A0A1K2IIL1"/>
<protein>
    <recommendedName>
        <fullName evidence="3">Lacal_2735 family protein</fullName>
    </recommendedName>
</protein>
<evidence type="ECO:0000313" key="1">
    <source>
        <dbReference type="EMBL" id="SFZ92239.1"/>
    </source>
</evidence>
<accession>A0A1K2IIL1</accession>
<dbReference type="Proteomes" id="UP000182544">
    <property type="component" value="Unassembled WGS sequence"/>
</dbReference>
<evidence type="ECO:0008006" key="3">
    <source>
        <dbReference type="Google" id="ProtNLM"/>
    </source>
</evidence>
<name>A0A1K2IIL1_9FLAO</name>
<gene>
    <name evidence="1" type="ORF">SAMN05428642_102608</name>
</gene>
<proteinExistence type="predicted"/>
<sequence length="72" mass="8655">MFISFSMNRTDDIKTQEIKLNQRYKQLIELAYNFRQTDSALSDISEFRAIKLLNKLNRLKYLSREVKQHITS</sequence>
<dbReference type="InterPro" id="IPR045493">
    <property type="entry name" value="DUF6435"/>
</dbReference>
<reference evidence="1 2" key="1">
    <citation type="submission" date="2016-10" db="EMBL/GenBank/DDBJ databases">
        <authorList>
            <person name="de Groot N.N."/>
        </authorList>
    </citation>
    <scope>NUCLEOTIDE SEQUENCE [LARGE SCALE GENOMIC DNA]</scope>
    <source>
        <strain evidence="1 2">DSM 18180</strain>
    </source>
</reference>
<dbReference type="EMBL" id="FPKV01000002">
    <property type="protein sequence ID" value="SFZ92239.1"/>
    <property type="molecule type" value="Genomic_DNA"/>
</dbReference>
<keyword evidence="2" id="KW-1185">Reference proteome</keyword>
<evidence type="ECO:0000313" key="2">
    <source>
        <dbReference type="Proteomes" id="UP000182544"/>
    </source>
</evidence>